<evidence type="ECO:0000256" key="3">
    <source>
        <dbReference type="ARBA" id="ARBA00023295"/>
    </source>
</evidence>
<dbReference type="GO" id="GO:0009253">
    <property type="term" value="P:peptidoglycan catabolic process"/>
    <property type="evidence" value="ECO:0007669"/>
    <property type="project" value="InterPro"/>
</dbReference>
<evidence type="ECO:0000256" key="2">
    <source>
        <dbReference type="ARBA" id="ARBA00022801"/>
    </source>
</evidence>
<dbReference type="InterPro" id="IPR002053">
    <property type="entry name" value="Glyco_hydro_25"/>
</dbReference>
<dbReference type="PANTHER" id="PTHR34135:SF2">
    <property type="entry name" value="LYSOZYME"/>
    <property type="match status" value="1"/>
</dbReference>
<gene>
    <name evidence="4" type="ORF">IAD50_08345</name>
</gene>
<evidence type="ECO:0000256" key="1">
    <source>
        <dbReference type="ARBA" id="ARBA00010646"/>
    </source>
</evidence>
<dbReference type="Proteomes" id="UP000824089">
    <property type="component" value="Unassembled WGS sequence"/>
</dbReference>
<protein>
    <submittedName>
        <fullName evidence="4">Lysozyme</fullName>
    </submittedName>
</protein>
<evidence type="ECO:0000313" key="4">
    <source>
        <dbReference type="EMBL" id="HIU30288.1"/>
    </source>
</evidence>
<dbReference type="GO" id="GO:0003796">
    <property type="term" value="F:lysozyme activity"/>
    <property type="evidence" value="ECO:0007669"/>
    <property type="project" value="InterPro"/>
</dbReference>
<proteinExistence type="inferred from homology"/>
<organism evidence="4 5">
    <name type="scientific">Candidatus Egerieisoma faecipullorum</name>
    <dbReference type="NCBI Taxonomy" id="2840963"/>
    <lineage>
        <taxon>Bacteria</taxon>
        <taxon>Bacillati</taxon>
        <taxon>Bacillota</taxon>
        <taxon>Clostridia</taxon>
        <taxon>Eubacteriales</taxon>
        <taxon>Clostridiaceae</taxon>
        <taxon>Clostridiaceae incertae sedis</taxon>
        <taxon>Candidatus Egerieisoma</taxon>
    </lineage>
</organism>
<comment type="caution">
    <text evidence="4">The sequence shown here is derived from an EMBL/GenBank/DDBJ whole genome shotgun (WGS) entry which is preliminary data.</text>
</comment>
<dbReference type="SMART" id="SM00641">
    <property type="entry name" value="Glyco_25"/>
    <property type="match status" value="1"/>
</dbReference>
<dbReference type="Gene3D" id="3.20.20.80">
    <property type="entry name" value="Glycosidases"/>
    <property type="match status" value="1"/>
</dbReference>
<dbReference type="InterPro" id="IPR017853">
    <property type="entry name" value="GH"/>
</dbReference>
<dbReference type="Pfam" id="PF01183">
    <property type="entry name" value="Glyco_hydro_25"/>
    <property type="match status" value="1"/>
</dbReference>
<dbReference type="GO" id="GO:0016052">
    <property type="term" value="P:carbohydrate catabolic process"/>
    <property type="evidence" value="ECO:0007669"/>
    <property type="project" value="TreeGrafter"/>
</dbReference>
<dbReference type="PANTHER" id="PTHR34135">
    <property type="entry name" value="LYSOZYME"/>
    <property type="match status" value="1"/>
</dbReference>
<keyword evidence="2" id="KW-0378">Hydrolase</keyword>
<name>A0A9D1IAL3_9CLOT</name>
<dbReference type="GO" id="GO:0016998">
    <property type="term" value="P:cell wall macromolecule catabolic process"/>
    <property type="evidence" value="ECO:0007669"/>
    <property type="project" value="InterPro"/>
</dbReference>
<dbReference type="SUPFAM" id="SSF51445">
    <property type="entry name" value="(Trans)glycosidases"/>
    <property type="match status" value="1"/>
</dbReference>
<reference evidence="4" key="2">
    <citation type="journal article" date="2021" name="PeerJ">
        <title>Extensive microbial diversity within the chicken gut microbiome revealed by metagenomics and culture.</title>
        <authorList>
            <person name="Gilroy R."/>
            <person name="Ravi A."/>
            <person name="Getino M."/>
            <person name="Pursley I."/>
            <person name="Horton D.L."/>
            <person name="Alikhan N.F."/>
            <person name="Baker D."/>
            <person name="Gharbi K."/>
            <person name="Hall N."/>
            <person name="Watson M."/>
            <person name="Adriaenssens E.M."/>
            <person name="Foster-Nyarko E."/>
            <person name="Jarju S."/>
            <person name="Secka A."/>
            <person name="Antonio M."/>
            <person name="Oren A."/>
            <person name="Chaudhuri R.R."/>
            <person name="La Ragione R."/>
            <person name="Hildebrand F."/>
            <person name="Pallen M.J."/>
        </authorList>
    </citation>
    <scope>NUCLEOTIDE SEQUENCE</scope>
    <source>
        <strain evidence="4">CHK195-4489</strain>
    </source>
</reference>
<reference evidence="4" key="1">
    <citation type="submission" date="2020-10" db="EMBL/GenBank/DDBJ databases">
        <authorList>
            <person name="Gilroy R."/>
        </authorList>
    </citation>
    <scope>NUCLEOTIDE SEQUENCE</scope>
    <source>
        <strain evidence="4">CHK195-4489</strain>
    </source>
</reference>
<sequence length="233" mass="26816">MKKRRFLIHALFCIYLFILAALVRPIAGSYEVKGVDVARYQGEVDWSAFSEQGIAFAFIKATEGSSHVDMRFQENWEAVAKTSILAAPYHFLSYDSSGAAQAEHYITTVGKRRGMLPPAVDVEFYGDYYDTPMEPRKAREILGDLLEALEKFYGAKPIIYATRSAYTLYIKDYFTDYPLWIRGVYYPPFLDGIFSWTFWQYSDRGRLYGHEGVHIDLNVYRGTLDELQGLVIK</sequence>
<dbReference type="AlphaFoldDB" id="A0A9D1IAL3"/>
<dbReference type="EMBL" id="DVMM01000184">
    <property type="protein sequence ID" value="HIU30288.1"/>
    <property type="molecule type" value="Genomic_DNA"/>
</dbReference>
<dbReference type="PROSITE" id="PS51904">
    <property type="entry name" value="GLYCOSYL_HYDROL_F25_2"/>
    <property type="match status" value="1"/>
</dbReference>
<accession>A0A9D1IAL3</accession>
<keyword evidence="3" id="KW-0326">Glycosidase</keyword>
<comment type="similarity">
    <text evidence="1">Belongs to the glycosyl hydrolase 25 family.</text>
</comment>
<dbReference type="InterPro" id="IPR018077">
    <property type="entry name" value="Glyco_hydro_fam25_subgr"/>
</dbReference>
<evidence type="ECO:0000313" key="5">
    <source>
        <dbReference type="Proteomes" id="UP000824089"/>
    </source>
</evidence>